<dbReference type="Proteomes" id="UP000032076">
    <property type="component" value="Unassembled WGS sequence"/>
</dbReference>
<name>A0A0D0G978_9BACI</name>
<accession>A0A0D0G978</accession>
<dbReference type="EMBL" id="JXLU01000023">
    <property type="protein sequence ID" value="KIO73782.1"/>
    <property type="molecule type" value="Genomic_DNA"/>
</dbReference>
<evidence type="ECO:0000259" key="1">
    <source>
        <dbReference type="Pfam" id="PF03050"/>
    </source>
</evidence>
<protein>
    <recommendedName>
        <fullName evidence="1">Transposase IS66 central domain-containing protein</fullName>
    </recommendedName>
</protein>
<proteinExistence type="predicted"/>
<dbReference type="PANTHER" id="PTHR33678:SF1">
    <property type="entry name" value="BLL1576 PROTEIN"/>
    <property type="match status" value="1"/>
</dbReference>
<dbReference type="Pfam" id="PF03050">
    <property type="entry name" value="DDE_Tnp_IS66"/>
    <property type="match status" value="1"/>
</dbReference>
<comment type="caution">
    <text evidence="2">The sequence shown here is derived from an EMBL/GenBank/DDBJ whole genome shotgun (WGS) entry which is preliminary data.</text>
</comment>
<evidence type="ECO:0000313" key="2">
    <source>
        <dbReference type="EMBL" id="KIO73782.1"/>
    </source>
</evidence>
<dbReference type="InterPro" id="IPR004291">
    <property type="entry name" value="Transposase_IS66_central"/>
</dbReference>
<sequence>MKDGRIEIDNNPAENAIRPNVMGRKNWLFSVSEAGAKANAICLSIAETAKANGVDFYRYLLKLLTDFPNLDIYPHSEILNQYMPWSKMIQAECGR</sequence>
<evidence type="ECO:0000313" key="3">
    <source>
        <dbReference type="Proteomes" id="UP000032076"/>
    </source>
</evidence>
<feature type="domain" description="Transposase IS66 central" evidence="1">
    <location>
        <begin position="1"/>
        <end position="37"/>
    </location>
</feature>
<dbReference type="InterPro" id="IPR052344">
    <property type="entry name" value="Transposase-related"/>
</dbReference>
<dbReference type="AlphaFoldDB" id="A0A0D0G978"/>
<reference evidence="2 3" key="1">
    <citation type="submission" date="2015-01" db="EMBL/GenBank/DDBJ databases">
        <title>Draft Genome Sequences of Four Bacillus thermoamylovorans Strains, Isolated From Food Products.</title>
        <authorList>
            <person name="Krawcyk A.O."/>
            <person name="Berendsen E.M."/>
            <person name="Eijlander R.T."/>
            <person name="de Jong A."/>
            <person name="Wells-Bennik M."/>
            <person name="Kuipers O.P."/>
        </authorList>
    </citation>
    <scope>NUCLEOTIDE SEQUENCE [LARGE SCALE GENOMIC DNA]</scope>
    <source>
        <strain evidence="2 3">B4167</strain>
    </source>
</reference>
<dbReference type="PANTHER" id="PTHR33678">
    <property type="entry name" value="BLL1576 PROTEIN"/>
    <property type="match status" value="1"/>
</dbReference>
<gene>
    <name evidence="2" type="ORF">B4167_1872</name>
</gene>
<organism evidence="2 3">
    <name type="scientific">Caldibacillus thermoamylovorans</name>
    <dbReference type="NCBI Taxonomy" id="35841"/>
    <lineage>
        <taxon>Bacteria</taxon>
        <taxon>Bacillati</taxon>
        <taxon>Bacillota</taxon>
        <taxon>Bacilli</taxon>
        <taxon>Bacillales</taxon>
        <taxon>Bacillaceae</taxon>
        <taxon>Caldibacillus</taxon>
    </lineage>
</organism>